<dbReference type="Proteomes" id="UP001056756">
    <property type="component" value="Chromosome"/>
</dbReference>
<evidence type="ECO:0000313" key="2">
    <source>
        <dbReference type="Proteomes" id="UP001056756"/>
    </source>
</evidence>
<protein>
    <submittedName>
        <fullName evidence="1">DUF1934 domain-containing protein</fullName>
    </submittedName>
</protein>
<dbReference type="Gene3D" id="2.40.128.20">
    <property type="match status" value="1"/>
</dbReference>
<organism evidence="1 2">
    <name type="scientific">Candidatus Pristimantibacillus lignocellulolyticus</name>
    <dbReference type="NCBI Taxonomy" id="2994561"/>
    <lineage>
        <taxon>Bacteria</taxon>
        <taxon>Bacillati</taxon>
        <taxon>Bacillota</taxon>
        <taxon>Bacilli</taxon>
        <taxon>Bacillales</taxon>
        <taxon>Paenibacillaceae</taxon>
        <taxon>Candidatus Pristimantibacillus</taxon>
    </lineage>
</organism>
<reference evidence="1" key="1">
    <citation type="submission" date="2022-05" db="EMBL/GenBank/DDBJ databases">
        <title>Novel bacterial taxa in a minimal lignocellulolytic consortium and its capacity to transform plastics disclosed by genome-resolved metagenomics.</title>
        <authorList>
            <person name="Rodriguez C.A.D."/>
            <person name="Diaz-Garcia L."/>
            <person name="Herrera K."/>
            <person name="Tarazona N.A."/>
            <person name="Sproer C."/>
            <person name="Overmann J."/>
            <person name="Jimenez D.J."/>
        </authorList>
    </citation>
    <scope>NUCLEOTIDE SEQUENCE</scope>
    <source>
        <strain evidence="1">MAG5</strain>
    </source>
</reference>
<sequence length="145" mass="16897">MNHKQGVTITLESKQDGESIALTYSGEWFIKENSFYIRYAEQTELGEVRNLLRYEHQMLSHSRKGAVNSEQIYALGIRRSGYYDNKVVKFELDAHTSELLLLHNDEVMMDELPTKLPFTLEWTYDLFVGEQLTGQFSNRLIIQEG</sequence>
<dbReference type="AlphaFoldDB" id="A0A9J6ZII6"/>
<dbReference type="InterPro" id="IPR015231">
    <property type="entry name" value="DUF1934"/>
</dbReference>
<name>A0A9J6ZII6_9BACL</name>
<dbReference type="Pfam" id="PF09148">
    <property type="entry name" value="DUF1934"/>
    <property type="match status" value="1"/>
</dbReference>
<dbReference type="SUPFAM" id="SSF50814">
    <property type="entry name" value="Lipocalins"/>
    <property type="match status" value="1"/>
</dbReference>
<proteinExistence type="predicted"/>
<dbReference type="EMBL" id="CP097899">
    <property type="protein sequence ID" value="URN95537.1"/>
    <property type="molecule type" value="Genomic_DNA"/>
</dbReference>
<dbReference type="InterPro" id="IPR012674">
    <property type="entry name" value="Calycin"/>
</dbReference>
<gene>
    <name evidence="1" type="ORF">NAG76_04650</name>
</gene>
<accession>A0A9J6ZII6</accession>
<dbReference type="KEGG" id="plig:NAG76_04650"/>
<evidence type="ECO:0000313" key="1">
    <source>
        <dbReference type="EMBL" id="URN95537.1"/>
    </source>
</evidence>